<accession>A0A9D5CDU5</accession>
<organism evidence="2 3">
    <name type="scientific">Dioscorea zingiberensis</name>
    <dbReference type="NCBI Taxonomy" id="325984"/>
    <lineage>
        <taxon>Eukaryota</taxon>
        <taxon>Viridiplantae</taxon>
        <taxon>Streptophyta</taxon>
        <taxon>Embryophyta</taxon>
        <taxon>Tracheophyta</taxon>
        <taxon>Spermatophyta</taxon>
        <taxon>Magnoliopsida</taxon>
        <taxon>Liliopsida</taxon>
        <taxon>Dioscoreales</taxon>
        <taxon>Dioscoreaceae</taxon>
        <taxon>Dioscorea</taxon>
    </lineage>
</organism>
<comment type="caution">
    <text evidence="2">The sequence shown here is derived from an EMBL/GenBank/DDBJ whole genome shotgun (WGS) entry which is preliminary data.</text>
</comment>
<name>A0A9D5CDU5_9LILI</name>
<feature type="compositionally biased region" description="Polar residues" evidence="1">
    <location>
        <begin position="30"/>
        <end position="44"/>
    </location>
</feature>
<keyword evidence="3" id="KW-1185">Reference proteome</keyword>
<evidence type="ECO:0000313" key="3">
    <source>
        <dbReference type="Proteomes" id="UP001085076"/>
    </source>
</evidence>
<evidence type="ECO:0000313" key="2">
    <source>
        <dbReference type="EMBL" id="KAJ0970857.1"/>
    </source>
</evidence>
<evidence type="ECO:0008006" key="4">
    <source>
        <dbReference type="Google" id="ProtNLM"/>
    </source>
</evidence>
<feature type="region of interest" description="Disordered" evidence="1">
    <location>
        <begin position="145"/>
        <end position="253"/>
    </location>
</feature>
<dbReference type="OrthoDB" id="162989at2759"/>
<feature type="region of interest" description="Disordered" evidence="1">
    <location>
        <begin position="1"/>
        <end position="44"/>
    </location>
</feature>
<dbReference type="PANTHER" id="PTHR47512:SF3">
    <property type="entry name" value="CHALCONE-FLAVONONE ISOMERASE FAMILY PROTEIN"/>
    <property type="match status" value="1"/>
</dbReference>
<dbReference type="EMBL" id="JAGGNH010000005">
    <property type="protein sequence ID" value="KAJ0970857.1"/>
    <property type="molecule type" value="Genomic_DNA"/>
</dbReference>
<reference evidence="2" key="1">
    <citation type="submission" date="2021-03" db="EMBL/GenBank/DDBJ databases">
        <authorList>
            <person name="Li Z."/>
            <person name="Yang C."/>
        </authorList>
    </citation>
    <scope>NUCLEOTIDE SEQUENCE</scope>
    <source>
        <strain evidence="2">Dzin_1.0</strain>
        <tissue evidence="2">Leaf</tissue>
    </source>
</reference>
<feature type="compositionally biased region" description="Acidic residues" evidence="1">
    <location>
        <begin position="236"/>
        <end position="253"/>
    </location>
</feature>
<feature type="compositionally biased region" description="Polar residues" evidence="1">
    <location>
        <begin position="225"/>
        <end position="234"/>
    </location>
</feature>
<feature type="compositionally biased region" description="Polar residues" evidence="1">
    <location>
        <begin position="1"/>
        <end position="19"/>
    </location>
</feature>
<dbReference type="PANTHER" id="PTHR47512">
    <property type="entry name" value="EXPRESSED PROTEIN"/>
    <property type="match status" value="1"/>
</dbReference>
<gene>
    <name evidence="2" type="ORF">J5N97_018816</name>
</gene>
<evidence type="ECO:0000256" key="1">
    <source>
        <dbReference type="SAM" id="MobiDB-lite"/>
    </source>
</evidence>
<proteinExistence type="predicted"/>
<protein>
    <recommendedName>
        <fullName evidence="4">Chalcone-flavanone isomerase family protein</fullName>
    </recommendedName>
</protein>
<reference evidence="2" key="2">
    <citation type="journal article" date="2022" name="Hortic Res">
        <title>The genome of Dioscorea zingiberensis sheds light on the biosynthesis, origin and evolution of the medicinally important diosgenin saponins.</title>
        <authorList>
            <person name="Li Y."/>
            <person name="Tan C."/>
            <person name="Li Z."/>
            <person name="Guo J."/>
            <person name="Li S."/>
            <person name="Chen X."/>
            <person name="Wang C."/>
            <person name="Dai X."/>
            <person name="Yang H."/>
            <person name="Song W."/>
            <person name="Hou L."/>
            <person name="Xu J."/>
            <person name="Tong Z."/>
            <person name="Xu A."/>
            <person name="Yuan X."/>
            <person name="Wang W."/>
            <person name="Yang Q."/>
            <person name="Chen L."/>
            <person name="Sun Z."/>
            <person name="Wang K."/>
            <person name="Pan B."/>
            <person name="Chen J."/>
            <person name="Bao Y."/>
            <person name="Liu F."/>
            <person name="Qi X."/>
            <person name="Gang D.R."/>
            <person name="Wen J."/>
            <person name="Li J."/>
        </authorList>
    </citation>
    <scope>NUCLEOTIDE SEQUENCE</scope>
    <source>
        <strain evidence="2">Dzin_1.0</strain>
    </source>
</reference>
<dbReference type="AlphaFoldDB" id="A0A9D5CDU5"/>
<feature type="compositionally biased region" description="Polar residues" evidence="1">
    <location>
        <begin position="201"/>
        <end position="214"/>
    </location>
</feature>
<feature type="compositionally biased region" description="Acidic residues" evidence="1">
    <location>
        <begin position="166"/>
        <end position="175"/>
    </location>
</feature>
<sequence>METPSSTRRVARSQASSLASHKKQEDATTRSRTGSQSDRAVLSDITNDSPIVGLAVEKTPSSAVAKSLVHSKRTPGSGEALLRGQVKNLLEKVGEEGAGLAKKTSSGNRSLFLRASVGFPFSPAQLLAPTPTNTPLVPSLSVFKEEGKGSMTSPSNEEVVDVTTTLDEEEGEEEKEVSGNECVINRALLFDSPGKSEGSDDVSSTVTYQGSLEKSSPDDDDSSSAWSLQVNVSGIQEDDEEDGEVEDDDDDESLQGLCEELMNMTVNEERKRVVPEFAGKHTRFTYNSDDELEGEEVVAEKTEFAGKHTRFTYNSDDELVE</sequence>
<dbReference type="Proteomes" id="UP001085076">
    <property type="component" value="Miscellaneous, Linkage group lg05"/>
</dbReference>